<dbReference type="EC" id="2.7.8.8" evidence="4"/>
<dbReference type="PANTHER" id="PTHR14269">
    <property type="entry name" value="CDP-DIACYLGLYCEROL--GLYCEROL-3-PHOSPHATE 3-PHOSPHATIDYLTRANSFERASE-RELATED"/>
    <property type="match status" value="1"/>
</dbReference>
<dbReference type="NCBIfam" id="TIGR00473">
    <property type="entry name" value="pssA"/>
    <property type="match status" value="1"/>
</dbReference>
<keyword evidence="13" id="KW-1208">Phospholipid metabolism</keyword>
<keyword evidence="8 18" id="KW-0812">Transmembrane</keyword>
<dbReference type="GO" id="GO:0008654">
    <property type="term" value="P:phospholipid biosynthetic process"/>
    <property type="evidence" value="ECO:0007669"/>
    <property type="project" value="UniProtKB-KW"/>
</dbReference>
<comment type="caution">
    <text evidence="19">The sequence shown here is derived from an EMBL/GenBank/DDBJ whole genome shotgun (WGS) entry which is preliminary data.</text>
</comment>
<name>A0A814C4V2_ADIRI</name>
<evidence type="ECO:0000256" key="13">
    <source>
        <dbReference type="ARBA" id="ARBA00023264"/>
    </source>
</evidence>
<evidence type="ECO:0000256" key="3">
    <source>
        <dbReference type="ARBA" id="ARBA00010441"/>
    </source>
</evidence>
<evidence type="ECO:0000256" key="8">
    <source>
        <dbReference type="ARBA" id="ARBA00022692"/>
    </source>
</evidence>
<comment type="subcellular location">
    <subcellularLocation>
        <location evidence="2">Endomembrane system</location>
        <topology evidence="2">Multi-pass membrane protein</topology>
    </subcellularLocation>
</comment>
<dbReference type="InterPro" id="IPR048254">
    <property type="entry name" value="CDP_ALCOHOL_P_TRANSF_CS"/>
</dbReference>
<dbReference type="GO" id="GO:0016020">
    <property type="term" value="C:membrane"/>
    <property type="evidence" value="ECO:0007669"/>
    <property type="project" value="InterPro"/>
</dbReference>
<gene>
    <name evidence="19" type="ORF">XAT740_LOCUS9801</name>
</gene>
<evidence type="ECO:0000313" key="20">
    <source>
        <dbReference type="Proteomes" id="UP000663828"/>
    </source>
</evidence>
<keyword evidence="11 18" id="KW-0472">Membrane</keyword>
<evidence type="ECO:0000256" key="14">
    <source>
        <dbReference type="ARBA" id="ARBA00032361"/>
    </source>
</evidence>
<keyword evidence="12" id="KW-0594">Phospholipid biosynthesis</keyword>
<sequence length="186" mass="20212">MSNTTETESRSTSNNIYLKLADEYANKLRRSIPNALTLGNLACGLFSLIMTMNGLHRFAALFVFLAAVFDFFDGRVARKLGHVSPIGAELDSLADVVSFGVAPTILAYSISQWSFLMIIAFFSFPLAGAWRLARFNIHPTTGHFVGLPIPAAGLSVAFLALFSYVSPLIMITLAGFMVSKVDVPKL</sequence>
<comment type="catalytic activity">
    <reaction evidence="16">
        <text>a CDP-1,2-diacyl-sn-glycerol + a 1,2-diacyl-sn-glycero-3-phospho-(1'-sn-glycerol) = a cardiolipin + CMP + H(+)</text>
        <dbReference type="Rhea" id="RHEA:32931"/>
        <dbReference type="ChEBI" id="CHEBI:15378"/>
        <dbReference type="ChEBI" id="CHEBI:58332"/>
        <dbReference type="ChEBI" id="CHEBI:60377"/>
        <dbReference type="ChEBI" id="CHEBI:62237"/>
        <dbReference type="ChEBI" id="CHEBI:64716"/>
        <dbReference type="EC" id="2.7.8.41"/>
    </reaction>
</comment>
<evidence type="ECO:0000256" key="10">
    <source>
        <dbReference type="ARBA" id="ARBA00023098"/>
    </source>
</evidence>
<evidence type="ECO:0000256" key="6">
    <source>
        <dbReference type="ARBA" id="ARBA00022516"/>
    </source>
</evidence>
<protein>
    <recommendedName>
        <fullName evidence="5">CDP-diacylglycerol--serine O-phosphatidyltransferase</fullName>
        <ecNumber evidence="15">2.7.8.41</ecNumber>
        <ecNumber evidence="4">2.7.8.8</ecNumber>
    </recommendedName>
    <alternativeName>
        <fullName evidence="14">Phosphatidylserine synthase</fullName>
    </alternativeName>
</protein>
<organism evidence="19 20">
    <name type="scientific">Adineta ricciae</name>
    <name type="common">Rotifer</name>
    <dbReference type="NCBI Taxonomy" id="249248"/>
    <lineage>
        <taxon>Eukaryota</taxon>
        <taxon>Metazoa</taxon>
        <taxon>Spiralia</taxon>
        <taxon>Gnathifera</taxon>
        <taxon>Rotifera</taxon>
        <taxon>Eurotatoria</taxon>
        <taxon>Bdelloidea</taxon>
        <taxon>Adinetida</taxon>
        <taxon>Adinetidae</taxon>
        <taxon>Adineta</taxon>
    </lineage>
</organism>
<dbReference type="Gene3D" id="1.20.120.1760">
    <property type="match status" value="1"/>
</dbReference>
<evidence type="ECO:0000256" key="15">
    <source>
        <dbReference type="ARBA" id="ARBA00039001"/>
    </source>
</evidence>
<evidence type="ECO:0000256" key="16">
    <source>
        <dbReference type="ARBA" id="ARBA00047433"/>
    </source>
</evidence>
<accession>A0A814C4V2</accession>
<dbReference type="GO" id="GO:0003882">
    <property type="term" value="F:CDP-diacylglycerol-serine O-phosphatidyltransferase activity"/>
    <property type="evidence" value="ECO:0007669"/>
    <property type="project" value="UniProtKB-EC"/>
</dbReference>
<dbReference type="PROSITE" id="PS00379">
    <property type="entry name" value="CDP_ALCOHOL_P_TRANSF"/>
    <property type="match status" value="1"/>
</dbReference>
<feature type="transmembrane region" description="Helical" evidence="18">
    <location>
        <begin position="32"/>
        <end position="49"/>
    </location>
</feature>
<reference evidence="19" key="1">
    <citation type="submission" date="2021-02" db="EMBL/GenBank/DDBJ databases">
        <authorList>
            <person name="Nowell W R."/>
        </authorList>
    </citation>
    <scope>NUCLEOTIDE SEQUENCE</scope>
</reference>
<evidence type="ECO:0000256" key="17">
    <source>
        <dbReference type="RuleBase" id="RU003750"/>
    </source>
</evidence>
<dbReference type="EMBL" id="CAJNOR010000510">
    <property type="protein sequence ID" value="CAF0935141.1"/>
    <property type="molecule type" value="Genomic_DNA"/>
</dbReference>
<evidence type="ECO:0000256" key="7">
    <source>
        <dbReference type="ARBA" id="ARBA00022679"/>
    </source>
</evidence>
<proteinExistence type="inferred from homology"/>
<feature type="transmembrane region" description="Helical" evidence="18">
    <location>
        <begin position="153"/>
        <end position="178"/>
    </location>
</feature>
<evidence type="ECO:0000256" key="11">
    <source>
        <dbReference type="ARBA" id="ARBA00023136"/>
    </source>
</evidence>
<keyword evidence="9 18" id="KW-1133">Transmembrane helix</keyword>
<dbReference type="EC" id="2.7.8.41" evidence="15"/>
<evidence type="ECO:0000256" key="9">
    <source>
        <dbReference type="ARBA" id="ARBA00022989"/>
    </source>
</evidence>
<keyword evidence="6" id="KW-0444">Lipid biosynthesis</keyword>
<evidence type="ECO:0000256" key="4">
    <source>
        <dbReference type="ARBA" id="ARBA00013174"/>
    </source>
</evidence>
<dbReference type="PANTHER" id="PTHR14269:SF61">
    <property type="entry name" value="CDP-DIACYLGLYCEROL--SERINE O-PHOSPHATIDYLTRANSFERASE"/>
    <property type="match status" value="1"/>
</dbReference>
<evidence type="ECO:0000256" key="12">
    <source>
        <dbReference type="ARBA" id="ARBA00023209"/>
    </source>
</evidence>
<dbReference type="GO" id="GO:0012505">
    <property type="term" value="C:endomembrane system"/>
    <property type="evidence" value="ECO:0007669"/>
    <property type="project" value="UniProtKB-SubCell"/>
</dbReference>
<evidence type="ECO:0000256" key="18">
    <source>
        <dbReference type="SAM" id="Phobius"/>
    </source>
</evidence>
<comment type="similarity">
    <text evidence="3 17">Belongs to the CDP-alcohol phosphatidyltransferase class-I family.</text>
</comment>
<evidence type="ECO:0000256" key="2">
    <source>
        <dbReference type="ARBA" id="ARBA00004127"/>
    </source>
</evidence>
<evidence type="ECO:0000256" key="5">
    <source>
        <dbReference type="ARBA" id="ARBA00017171"/>
    </source>
</evidence>
<dbReference type="Pfam" id="PF01066">
    <property type="entry name" value="CDP-OH_P_transf"/>
    <property type="match status" value="1"/>
</dbReference>
<dbReference type="InterPro" id="IPR043130">
    <property type="entry name" value="CDP-OH_PTrfase_TM_dom"/>
</dbReference>
<dbReference type="AlphaFoldDB" id="A0A814C4V2"/>
<comment type="catalytic activity">
    <reaction evidence="1">
        <text>a CDP-1,2-diacyl-sn-glycerol + L-serine = a 1,2-diacyl-sn-glycero-3-phospho-L-serine + CMP + H(+)</text>
        <dbReference type="Rhea" id="RHEA:16913"/>
        <dbReference type="ChEBI" id="CHEBI:15378"/>
        <dbReference type="ChEBI" id="CHEBI:33384"/>
        <dbReference type="ChEBI" id="CHEBI:57262"/>
        <dbReference type="ChEBI" id="CHEBI:58332"/>
        <dbReference type="ChEBI" id="CHEBI:60377"/>
        <dbReference type="EC" id="2.7.8.8"/>
    </reaction>
</comment>
<evidence type="ECO:0000256" key="1">
    <source>
        <dbReference type="ARBA" id="ARBA00000287"/>
    </source>
</evidence>
<dbReference type="GO" id="GO:0043337">
    <property type="term" value="F:cardiolipin synthase (CMP-forming)"/>
    <property type="evidence" value="ECO:0007669"/>
    <property type="project" value="UniProtKB-EC"/>
</dbReference>
<keyword evidence="20" id="KW-1185">Reference proteome</keyword>
<dbReference type="InterPro" id="IPR004533">
    <property type="entry name" value="CDP-diaglyc--ser_O-PTrfase"/>
</dbReference>
<dbReference type="InterPro" id="IPR000462">
    <property type="entry name" value="CDP-OH_P_trans"/>
</dbReference>
<keyword evidence="10" id="KW-0443">Lipid metabolism</keyword>
<dbReference type="Proteomes" id="UP000663828">
    <property type="component" value="Unassembled WGS sequence"/>
</dbReference>
<feature type="transmembrane region" description="Helical" evidence="18">
    <location>
        <begin position="113"/>
        <end position="133"/>
    </location>
</feature>
<evidence type="ECO:0000313" key="19">
    <source>
        <dbReference type="EMBL" id="CAF0935141.1"/>
    </source>
</evidence>
<dbReference type="InterPro" id="IPR050324">
    <property type="entry name" value="CDP-alcohol_PTase-I"/>
</dbReference>
<keyword evidence="7 17" id="KW-0808">Transferase</keyword>